<accession>A0AAW0G5I8</accession>
<comment type="caution">
    <text evidence="2">The sequence shown here is derived from an EMBL/GenBank/DDBJ whole genome shotgun (WGS) entry which is preliminary data.</text>
</comment>
<dbReference type="Proteomes" id="UP001385951">
    <property type="component" value="Unassembled WGS sequence"/>
</dbReference>
<evidence type="ECO:0000313" key="2">
    <source>
        <dbReference type="EMBL" id="KAK7688725.1"/>
    </source>
</evidence>
<feature type="chain" id="PRO_5043463241" evidence="1">
    <location>
        <begin position="17"/>
        <end position="281"/>
    </location>
</feature>
<evidence type="ECO:0000256" key="1">
    <source>
        <dbReference type="SAM" id="SignalP"/>
    </source>
</evidence>
<feature type="signal peptide" evidence="1">
    <location>
        <begin position="1"/>
        <end position="16"/>
    </location>
</feature>
<keyword evidence="3" id="KW-1185">Reference proteome</keyword>
<sequence>MKSFAVVSVLASVAFAQTTSSLIPTGISSTCGSFLSTLNNDSSLASCTTPLISATSAILSGNTTSTSGVSSTLNNVCGSAVQCDEVAIRKQLTSFYQSCTSDMGTNSDVLAMYDALYAIVPLKKAICSKDDSGAYCATASTSSGTSLTSLYSKVTAAAQSVFKLNVSTLKSTNIAFLFLKATTDSAKLCTSCTRSIFTSYASWETSIPYGPGIANSPLLGGQSDLYNGMKSTCGDSFLTGAVQAAGSLSDGLISNGAAPQAHMGGLAAIVGAASVVAAFAL</sequence>
<evidence type="ECO:0000313" key="3">
    <source>
        <dbReference type="Proteomes" id="UP001385951"/>
    </source>
</evidence>
<protein>
    <submittedName>
        <fullName evidence="2">Uncharacterized protein</fullName>
    </submittedName>
</protein>
<gene>
    <name evidence="2" type="ORF">QCA50_008264</name>
</gene>
<dbReference type="EMBL" id="JASBNA010000010">
    <property type="protein sequence ID" value="KAK7688725.1"/>
    <property type="molecule type" value="Genomic_DNA"/>
</dbReference>
<dbReference type="AlphaFoldDB" id="A0AAW0G5I8"/>
<name>A0AAW0G5I8_9APHY</name>
<keyword evidence="1" id="KW-0732">Signal</keyword>
<proteinExistence type="predicted"/>
<organism evidence="2 3">
    <name type="scientific">Cerrena zonata</name>
    <dbReference type="NCBI Taxonomy" id="2478898"/>
    <lineage>
        <taxon>Eukaryota</taxon>
        <taxon>Fungi</taxon>
        <taxon>Dikarya</taxon>
        <taxon>Basidiomycota</taxon>
        <taxon>Agaricomycotina</taxon>
        <taxon>Agaricomycetes</taxon>
        <taxon>Polyporales</taxon>
        <taxon>Cerrenaceae</taxon>
        <taxon>Cerrena</taxon>
    </lineage>
</organism>
<reference evidence="2 3" key="1">
    <citation type="submission" date="2022-09" db="EMBL/GenBank/DDBJ databases">
        <authorList>
            <person name="Palmer J.M."/>
        </authorList>
    </citation>
    <scope>NUCLEOTIDE SEQUENCE [LARGE SCALE GENOMIC DNA]</scope>
    <source>
        <strain evidence="2 3">DSM 7382</strain>
    </source>
</reference>